<proteinExistence type="predicted"/>
<evidence type="ECO:0000313" key="2">
    <source>
        <dbReference type="Proteomes" id="UP000663419"/>
    </source>
</evidence>
<gene>
    <name evidence="1" type="ORF">I7I53_10342</name>
</gene>
<dbReference type="VEuPathDB" id="FungiDB:I7I53_10342"/>
<name>A0A8A1L7B6_AJEC8</name>
<evidence type="ECO:0000313" key="1">
    <source>
        <dbReference type="EMBL" id="QSS49856.1"/>
    </source>
</evidence>
<protein>
    <submittedName>
        <fullName evidence="1">Uncharacterized protein</fullName>
    </submittedName>
</protein>
<dbReference type="EMBL" id="CP069102">
    <property type="protein sequence ID" value="QSS49856.1"/>
    <property type="molecule type" value="Genomic_DNA"/>
</dbReference>
<organism evidence="1 2">
    <name type="scientific">Ajellomyces capsulatus (strain H88)</name>
    <name type="common">Darling's disease fungus</name>
    <name type="synonym">Histoplasma capsulatum</name>
    <dbReference type="NCBI Taxonomy" id="544711"/>
    <lineage>
        <taxon>Eukaryota</taxon>
        <taxon>Fungi</taxon>
        <taxon>Dikarya</taxon>
        <taxon>Ascomycota</taxon>
        <taxon>Pezizomycotina</taxon>
        <taxon>Eurotiomycetes</taxon>
        <taxon>Eurotiomycetidae</taxon>
        <taxon>Onygenales</taxon>
        <taxon>Ajellomycetaceae</taxon>
        <taxon>Histoplasma</taxon>
    </lineage>
</organism>
<dbReference type="Proteomes" id="UP000663419">
    <property type="component" value="Chromosome 1"/>
</dbReference>
<sequence length="69" mass="7732">MVGRRHEGICSPMKDGKLRGGLKRLCQASVLMNLKTGIANRHDLIDFDESMKLNCSGIRIRQPFYQVGA</sequence>
<dbReference type="AlphaFoldDB" id="A0A8A1L7B6"/>
<accession>A0A8A1L7B6</accession>
<reference evidence="1" key="1">
    <citation type="submission" date="2021-01" db="EMBL/GenBank/DDBJ databases">
        <title>Chromosome-level genome assembly of a human fungal pathogen reveals clustering of transcriptionally co-regulated genes.</title>
        <authorList>
            <person name="Voorhies M."/>
            <person name="Cohen S."/>
            <person name="Shea T.P."/>
            <person name="Petrus S."/>
            <person name="Munoz J.F."/>
            <person name="Poplawski S."/>
            <person name="Goldman W.E."/>
            <person name="Michael T."/>
            <person name="Cuomo C.A."/>
            <person name="Sil A."/>
            <person name="Beyhan S."/>
        </authorList>
    </citation>
    <scope>NUCLEOTIDE SEQUENCE</scope>
    <source>
        <strain evidence="1">H88</strain>
    </source>
</reference>